<sequence>MTPLEIAELFIRGAEVDRRLPQTAKPKQLKAQSLGYVHSWEEMREWGDARHKEHRAEMFAKTKLTTQDVSEWERCNQLILSVQDETRRRCLWNWAIAQAGGLSFTKWCASQGFTRETGRRKKNRAILEIFGEIVRINGQNYKTALNGELQVCAETGQIQVTIGDDATEKQPLNWRMDRAISSEEDRSFEWAEARNERRRQKYAERRKAA</sequence>
<comment type="caution">
    <text evidence="1">The sequence shown here is derived from an EMBL/GenBank/DDBJ whole genome shotgun (WGS) entry which is preliminary data.</text>
</comment>
<dbReference type="EMBL" id="VEWJ01000002">
    <property type="protein sequence ID" value="TPF76722.1"/>
    <property type="molecule type" value="Genomic_DNA"/>
</dbReference>
<accession>A0A502BQ99</accession>
<dbReference type="RefSeq" id="WP_140903934.1">
    <property type="nucleotide sequence ID" value="NZ_JBHTMD010000020.1"/>
</dbReference>
<protein>
    <submittedName>
        <fullName evidence="1">Uncharacterized protein</fullName>
    </submittedName>
</protein>
<dbReference type="AlphaFoldDB" id="A0A502BQ99"/>
<evidence type="ECO:0000313" key="1">
    <source>
        <dbReference type="EMBL" id="TPF76722.1"/>
    </source>
</evidence>
<gene>
    <name evidence="1" type="ORF">FHY56_04305</name>
</gene>
<dbReference type="Proteomes" id="UP000315388">
    <property type="component" value="Unassembled WGS sequence"/>
</dbReference>
<name>A0A502BQ99_9HYPH</name>
<reference evidence="1 2" key="1">
    <citation type="journal article" date="2003" name="Int. J. Syst. Evol. Microbiol.">
        <title>Towards a standardized format for the description of a novel species (of an established genus): Ochrobactrum gallinifaecis sp. nov.</title>
        <authorList>
            <person name="Kampfer P."/>
            <person name="Buczolits S."/>
            <person name="Albrecht A."/>
            <person name="Busse H.J."/>
            <person name="Stackebrandt E."/>
        </authorList>
    </citation>
    <scope>NUCLEOTIDE SEQUENCE [LARGE SCALE GENOMIC DNA]</scope>
    <source>
        <strain evidence="1 2">ISO 196</strain>
    </source>
</reference>
<proteinExistence type="predicted"/>
<evidence type="ECO:0000313" key="2">
    <source>
        <dbReference type="Proteomes" id="UP000315388"/>
    </source>
</evidence>
<keyword evidence="2" id="KW-1185">Reference proteome</keyword>
<organism evidence="1 2">
    <name type="scientific">Brucella gallinifaecis</name>
    <dbReference type="NCBI Taxonomy" id="215590"/>
    <lineage>
        <taxon>Bacteria</taxon>
        <taxon>Pseudomonadati</taxon>
        <taxon>Pseudomonadota</taxon>
        <taxon>Alphaproteobacteria</taxon>
        <taxon>Hyphomicrobiales</taxon>
        <taxon>Brucellaceae</taxon>
        <taxon>Brucella/Ochrobactrum group</taxon>
        <taxon>Brucella</taxon>
    </lineage>
</organism>
<dbReference type="OrthoDB" id="8114021at2"/>